<dbReference type="EMBL" id="PGOL01002823">
    <property type="protein sequence ID" value="PKI44901.1"/>
    <property type="molecule type" value="Genomic_DNA"/>
</dbReference>
<accession>A0A2I0ILM7</accession>
<gene>
    <name evidence="3" type="ORF">CRG98_034849</name>
</gene>
<sequence length="125" mass="14101">MRMLGMKRKEEAAAQLDSKPYEGPFQWVETSNSVSRQFQFESDGLLSMKVLDDSRPVVHRVVDSFLNKFFPSGYPYSVHEGYLTYTQFRAMQHFTSATLSVLSTQSLLSAAGLRPTPAQATVVSW</sequence>
<proteinExistence type="inferred from homology"/>
<comment type="similarity">
    <text evidence="1">Belongs to the RUS1 family.</text>
</comment>
<dbReference type="Pfam" id="PF04884">
    <property type="entry name" value="UVB_sens_prot"/>
    <property type="match status" value="1"/>
</dbReference>
<evidence type="ECO:0000313" key="3">
    <source>
        <dbReference type="EMBL" id="PKI44901.1"/>
    </source>
</evidence>
<dbReference type="InterPro" id="IPR054549">
    <property type="entry name" value="UVB_sens_RUS_dom"/>
</dbReference>
<dbReference type="InterPro" id="IPR006968">
    <property type="entry name" value="RUS_fam"/>
</dbReference>
<keyword evidence="4" id="KW-1185">Reference proteome</keyword>
<dbReference type="GO" id="GO:0009926">
    <property type="term" value="P:auxin polar transport"/>
    <property type="evidence" value="ECO:0007669"/>
    <property type="project" value="TreeGrafter"/>
</dbReference>
<evidence type="ECO:0000313" key="4">
    <source>
        <dbReference type="Proteomes" id="UP000233551"/>
    </source>
</evidence>
<dbReference type="AlphaFoldDB" id="A0A2I0ILM7"/>
<dbReference type="Proteomes" id="UP000233551">
    <property type="component" value="Unassembled WGS sequence"/>
</dbReference>
<dbReference type="PANTHER" id="PTHR12770">
    <property type="entry name" value="RUS1 FAMILY PROTEIN C16ORF58"/>
    <property type="match status" value="1"/>
</dbReference>
<evidence type="ECO:0000259" key="2">
    <source>
        <dbReference type="Pfam" id="PF04884"/>
    </source>
</evidence>
<reference evidence="3 4" key="1">
    <citation type="submission" date="2017-11" db="EMBL/GenBank/DDBJ databases">
        <title>De-novo sequencing of pomegranate (Punica granatum L.) genome.</title>
        <authorList>
            <person name="Akparov Z."/>
            <person name="Amiraslanov A."/>
            <person name="Hajiyeva S."/>
            <person name="Abbasov M."/>
            <person name="Kaur K."/>
            <person name="Hamwieh A."/>
            <person name="Solovyev V."/>
            <person name="Salamov A."/>
            <person name="Braich B."/>
            <person name="Kosarev P."/>
            <person name="Mahmoud A."/>
            <person name="Hajiyev E."/>
            <person name="Babayeva S."/>
            <person name="Izzatullayeva V."/>
            <person name="Mammadov A."/>
            <person name="Mammadov A."/>
            <person name="Sharifova S."/>
            <person name="Ojaghi J."/>
            <person name="Eynullazada K."/>
            <person name="Bayramov B."/>
            <person name="Abdulazimova A."/>
            <person name="Shahmuradov I."/>
        </authorList>
    </citation>
    <scope>NUCLEOTIDE SEQUENCE [LARGE SCALE GENOMIC DNA]</scope>
    <source>
        <strain evidence="4">cv. AG2017</strain>
        <tissue evidence="3">Leaf</tissue>
    </source>
</reference>
<dbReference type="STRING" id="22663.A0A2I0ILM7"/>
<dbReference type="PANTHER" id="PTHR12770:SF5">
    <property type="entry name" value="PROTEIN ROOT UVB SENSITIVE 2, CHLOROPLASTIC"/>
    <property type="match status" value="1"/>
</dbReference>
<feature type="domain" description="Protein root UVB sensitive/RUS" evidence="2">
    <location>
        <begin position="59"/>
        <end position="122"/>
    </location>
</feature>
<feature type="non-terminal residue" evidence="3">
    <location>
        <position position="125"/>
    </location>
</feature>
<organism evidence="3 4">
    <name type="scientific">Punica granatum</name>
    <name type="common">Pomegranate</name>
    <dbReference type="NCBI Taxonomy" id="22663"/>
    <lineage>
        <taxon>Eukaryota</taxon>
        <taxon>Viridiplantae</taxon>
        <taxon>Streptophyta</taxon>
        <taxon>Embryophyta</taxon>
        <taxon>Tracheophyta</taxon>
        <taxon>Spermatophyta</taxon>
        <taxon>Magnoliopsida</taxon>
        <taxon>eudicotyledons</taxon>
        <taxon>Gunneridae</taxon>
        <taxon>Pentapetalae</taxon>
        <taxon>rosids</taxon>
        <taxon>malvids</taxon>
        <taxon>Myrtales</taxon>
        <taxon>Lythraceae</taxon>
        <taxon>Punica</taxon>
    </lineage>
</organism>
<comment type="caution">
    <text evidence="3">The sequence shown here is derived from an EMBL/GenBank/DDBJ whole genome shotgun (WGS) entry which is preliminary data.</text>
</comment>
<protein>
    <recommendedName>
        <fullName evidence="2">Protein root UVB sensitive/RUS domain-containing protein</fullName>
    </recommendedName>
</protein>
<dbReference type="GO" id="GO:0009941">
    <property type="term" value="C:chloroplast envelope"/>
    <property type="evidence" value="ECO:0007669"/>
    <property type="project" value="TreeGrafter"/>
</dbReference>
<dbReference type="GO" id="GO:0010224">
    <property type="term" value="P:response to UV-B"/>
    <property type="evidence" value="ECO:0007669"/>
    <property type="project" value="TreeGrafter"/>
</dbReference>
<evidence type="ECO:0000256" key="1">
    <source>
        <dbReference type="ARBA" id="ARBA00007558"/>
    </source>
</evidence>
<name>A0A2I0ILM7_PUNGR</name>